<dbReference type="InterPro" id="IPR004330">
    <property type="entry name" value="FAR1_DNA_bnd_dom"/>
</dbReference>
<sequence length="575" mass="66533">MYIVNDIQDMEDIENINEDKENFFTSEDIFKDTRFDTWDEVENYFNEYGSRNGFAIVKYRMERNSKGQVYEKTFVCEFSEEAALKGLQRNTKTKKLSCPWHINLSFLEHSTKIIITTFINQHNHPLVPKTQEFATKYHTKKPSKGPISKSAFSRPRSVDNKCKSCLVCQVLVSDKSLDTYIWILEYPALDAAIPIVFPETYPAHCIFHIAQNLPKNLKGKLGEKWNDFLKQFYHCRNSLSGIESTSKQVTTSNTVSTVGQDLFPEIIKVFNKYLTEPINNIIKTEISQCLFVNANLIKPSDKELNSEQENLQKMSDGFIKDQYDARFITLQAMIEEVEKDKVLEIWKVVDIRNGVSSQESIIFNHKRDAHDNKSMDKGILSTRKPVTISTTIPTLKKAVRKRNLYGQIWGLARTATLLAITLEELNIHEMSTNDETPLINKRPEVDEIEKPANDKTSINNEIPANDKIPTNDEILVNDETPVNEISAIDERLISNDACKIDSNINTELENNNQMEENEDKTKQDNEIIKMNLKNKNFLEEDPKLEIFTDVVYVIKWDTMLLFIRVWNSFPDLKFH</sequence>
<dbReference type="OrthoDB" id="2444469at2759"/>
<dbReference type="STRING" id="1348612.A0A397H0F7"/>
<dbReference type="Pfam" id="PF03101">
    <property type="entry name" value="FAR1"/>
    <property type="match status" value="1"/>
</dbReference>
<feature type="domain" description="FAR1" evidence="1">
    <location>
        <begin position="43"/>
        <end position="128"/>
    </location>
</feature>
<dbReference type="InterPro" id="IPR031052">
    <property type="entry name" value="FHY3/FAR1"/>
</dbReference>
<dbReference type="EMBL" id="PQFF01000372">
    <property type="protein sequence ID" value="RHZ55116.1"/>
    <property type="molecule type" value="Genomic_DNA"/>
</dbReference>
<accession>A0A397H0F7</accession>
<proteinExistence type="predicted"/>
<protein>
    <recommendedName>
        <fullName evidence="1">FAR1 domain-containing protein</fullName>
    </recommendedName>
</protein>
<evidence type="ECO:0000313" key="3">
    <source>
        <dbReference type="Proteomes" id="UP000266861"/>
    </source>
</evidence>
<dbReference type="Proteomes" id="UP000266861">
    <property type="component" value="Unassembled WGS sequence"/>
</dbReference>
<dbReference type="PANTHER" id="PTHR31669:SF251">
    <property type="entry name" value="PROTEIN FAR1-RELATED SEQUENCE"/>
    <property type="match status" value="1"/>
</dbReference>
<organism evidence="2 3">
    <name type="scientific">Diversispora epigaea</name>
    <dbReference type="NCBI Taxonomy" id="1348612"/>
    <lineage>
        <taxon>Eukaryota</taxon>
        <taxon>Fungi</taxon>
        <taxon>Fungi incertae sedis</taxon>
        <taxon>Mucoromycota</taxon>
        <taxon>Glomeromycotina</taxon>
        <taxon>Glomeromycetes</taxon>
        <taxon>Diversisporales</taxon>
        <taxon>Diversisporaceae</taxon>
        <taxon>Diversispora</taxon>
    </lineage>
</organism>
<evidence type="ECO:0000313" key="2">
    <source>
        <dbReference type="EMBL" id="RHZ55116.1"/>
    </source>
</evidence>
<evidence type="ECO:0000259" key="1">
    <source>
        <dbReference type="Pfam" id="PF03101"/>
    </source>
</evidence>
<name>A0A397H0F7_9GLOM</name>
<gene>
    <name evidence="2" type="ORF">Glove_420g13</name>
</gene>
<comment type="caution">
    <text evidence="2">The sequence shown here is derived from an EMBL/GenBank/DDBJ whole genome shotgun (WGS) entry which is preliminary data.</text>
</comment>
<dbReference type="GO" id="GO:0006355">
    <property type="term" value="P:regulation of DNA-templated transcription"/>
    <property type="evidence" value="ECO:0007669"/>
    <property type="project" value="InterPro"/>
</dbReference>
<keyword evidence="3" id="KW-1185">Reference proteome</keyword>
<reference evidence="2 3" key="1">
    <citation type="submission" date="2018-08" db="EMBL/GenBank/DDBJ databases">
        <title>Genome and evolution of the arbuscular mycorrhizal fungus Diversispora epigaea (formerly Glomus versiforme) and its bacterial endosymbionts.</title>
        <authorList>
            <person name="Sun X."/>
            <person name="Fei Z."/>
            <person name="Harrison M."/>
        </authorList>
    </citation>
    <scope>NUCLEOTIDE SEQUENCE [LARGE SCALE GENOMIC DNA]</scope>
    <source>
        <strain evidence="2 3">IT104</strain>
    </source>
</reference>
<dbReference type="PANTHER" id="PTHR31669">
    <property type="entry name" value="PROTEIN FAR1-RELATED SEQUENCE 10-RELATED"/>
    <property type="match status" value="1"/>
</dbReference>
<dbReference type="AlphaFoldDB" id="A0A397H0F7"/>